<dbReference type="Proteomes" id="UP000318288">
    <property type="component" value="Unassembled WGS sequence"/>
</dbReference>
<accession>A0A5C6EP85</accession>
<sequence>MAAGITTNFEEKLPEDRTRKRVRALELLTKSNFKRAFEIAFSQQFQRANPLAGSIFGELFFEISRNSCGHAISGQTLATGKPGSCFETVTKSLILKLKRTDVARSLYRLTSLVRWQIVVAAGIDRGTVF</sequence>
<evidence type="ECO:0000313" key="2">
    <source>
        <dbReference type="Proteomes" id="UP000318288"/>
    </source>
</evidence>
<comment type="caution">
    <text evidence="1">The sequence shown here is derived from an EMBL/GenBank/DDBJ whole genome shotgun (WGS) entry which is preliminary data.</text>
</comment>
<reference evidence="1 2" key="1">
    <citation type="submission" date="2019-02" db="EMBL/GenBank/DDBJ databases">
        <title>Deep-cultivation of Planctomycetes and their phenomic and genomic characterization uncovers novel biology.</title>
        <authorList>
            <person name="Wiegand S."/>
            <person name="Jogler M."/>
            <person name="Boedeker C."/>
            <person name="Pinto D."/>
            <person name="Vollmers J."/>
            <person name="Rivas-Marin E."/>
            <person name="Kohn T."/>
            <person name="Peeters S.H."/>
            <person name="Heuer A."/>
            <person name="Rast P."/>
            <person name="Oberbeckmann S."/>
            <person name="Bunk B."/>
            <person name="Jeske O."/>
            <person name="Meyerdierks A."/>
            <person name="Storesund J.E."/>
            <person name="Kallscheuer N."/>
            <person name="Luecker S."/>
            <person name="Lage O.M."/>
            <person name="Pohl T."/>
            <person name="Merkel B.J."/>
            <person name="Hornburger P."/>
            <person name="Mueller R.-W."/>
            <person name="Bruemmer F."/>
            <person name="Labrenz M."/>
            <person name="Spormann A.M."/>
            <person name="Op Den Camp H."/>
            <person name="Overmann J."/>
            <person name="Amann R."/>
            <person name="Jetten M.S.M."/>
            <person name="Mascher T."/>
            <person name="Medema M.H."/>
            <person name="Devos D.P."/>
            <person name="Kaster A.-K."/>
            <person name="Ovreas L."/>
            <person name="Rohde M."/>
            <person name="Galperin M.Y."/>
            <person name="Jogler C."/>
        </authorList>
    </citation>
    <scope>NUCLEOTIDE SEQUENCE [LARGE SCALE GENOMIC DNA]</scope>
    <source>
        <strain evidence="1 2">Poly51</strain>
    </source>
</reference>
<proteinExistence type="predicted"/>
<keyword evidence="2" id="KW-1185">Reference proteome</keyword>
<evidence type="ECO:0000313" key="1">
    <source>
        <dbReference type="EMBL" id="TWU50668.1"/>
    </source>
</evidence>
<dbReference type="AlphaFoldDB" id="A0A5C6EP85"/>
<protein>
    <submittedName>
        <fullName evidence="1">Uncharacterized protein</fullName>
    </submittedName>
</protein>
<dbReference type="EMBL" id="SJPW01000005">
    <property type="protein sequence ID" value="TWU50668.1"/>
    <property type="molecule type" value="Genomic_DNA"/>
</dbReference>
<organism evidence="1 2">
    <name type="scientific">Rubripirellula tenax</name>
    <dbReference type="NCBI Taxonomy" id="2528015"/>
    <lineage>
        <taxon>Bacteria</taxon>
        <taxon>Pseudomonadati</taxon>
        <taxon>Planctomycetota</taxon>
        <taxon>Planctomycetia</taxon>
        <taxon>Pirellulales</taxon>
        <taxon>Pirellulaceae</taxon>
        <taxon>Rubripirellula</taxon>
    </lineage>
</organism>
<name>A0A5C6EP85_9BACT</name>
<gene>
    <name evidence="1" type="ORF">Poly51_39610</name>
</gene>